<dbReference type="InterPro" id="IPR006260">
    <property type="entry name" value="TonB/TolA_C"/>
</dbReference>
<dbReference type="InterPro" id="IPR003538">
    <property type="entry name" value="TonB"/>
</dbReference>
<keyword evidence="3 10" id="KW-0813">Transport</keyword>
<evidence type="ECO:0000256" key="6">
    <source>
        <dbReference type="ARBA" id="ARBA00022692"/>
    </source>
</evidence>
<feature type="domain" description="TonB C-terminal" evidence="12">
    <location>
        <begin position="217"/>
        <end position="309"/>
    </location>
</feature>
<reference evidence="13" key="1">
    <citation type="submission" date="2019-02" db="EMBL/GenBank/DDBJ databases">
        <authorList>
            <person name="Gruber-Vodicka R. H."/>
            <person name="Seah K. B. B."/>
        </authorList>
    </citation>
    <scope>NUCLEOTIDE SEQUENCE</scope>
    <source>
        <strain evidence="13">BECK_DK161</strain>
    </source>
</reference>
<feature type="transmembrane region" description="Helical" evidence="10">
    <location>
        <begin position="72"/>
        <end position="94"/>
    </location>
</feature>
<dbReference type="GO" id="GO:0015031">
    <property type="term" value="P:protein transport"/>
    <property type="evidence" value="ECO:0007669"/>
    <property type="project" value="UniProtKB-UniRule"/>
</dbReference>
<dbReference type="PANTHER" id="PTHR33446:SF2">
    <property type="entry name" value="PROTEIN TONB"/>
    <property type="match status" value="1"/>
</dbReference>
<dbReference type="GO" id="GO:0030288">
    <property type="term" value="C:outer membrane-bounded periplasmic space"/>
    <property type="evidence" value="ECO:0007669"/>
    <property type="project" value="InterPro"/>
</dbReference>
<evidence type="ECO:0000256" key="7">
    <source>
        <dbReference type="ARBA" id="ARBA00022927"/>
    </source>
</evidence>
<evidence type="ECO:0000256" key="9">
    <source>
        <dbReference type="ARBA" id="ARBA00023136"/>
    </source>
</evidence>
<dbReference type="GO" id="GO:0015891">
    <property type="term" value="P:siderophore transport"/>
    <property type="evidence" value="ECO:0007669"/>
    <property type="project" value="InterPro"/>
</dbReference>
<comment type="similarity">
    <text evidence="2 10">Belongs to the TonB family.</text>
</comment>
<evidence type="ECO:0000256" key="2">
    <source>
        <dbReference type="ARBA" id="ARBA00006555"/>
    </source>
</evidence>
<evidence type="ECO:0000256" key="4">
    <source>
        <dbReference type="ARBA" id="ARBA00022475"/>
    </source>
</evidence>
<dbReference type="PROSITE" id="PS52015">
    <property type="entry name" value="TONB_CTD"/>
    <property type="match status" value="1"/>
</dbReference>
<keyword evidence="4 10" id="KW-1003">Cell membrane</keyword>
<gene>
    <name evidence="13" type="ORF">BECKDK2373C_GA0170839_11292</name>
</gene>
<accession>A0A450TEA1</accession>
<dbReference type="GO" id="GO:0031992">
    <property type="term" value="F:energy transducer activity"/>
    <property type="evidence" value="ECO:0007669"/>
    <property type="project" value="InterPro"/>
</dbReference>
<evidence type="ECO:0000256" key="5">
    <source>
        <dbReference type="ARBA" id="ARBA00022519"/>
    </source>
</evidence>
<keyword evidence="10" id="KW-0735">Signal-anchor</keyword>
<dbReference type="PANTHER" id="PTHR33446">
    <property type="entry name" value="PROTEIN TONB-RELATED"/>
    <property type="match status" value="1"/>
</dbReference>
<dbReference type="NCBIfam" id="TIGR01352">
    <property type="entry name" value="tonB_Cterm"/>
    <property type="match status" value="1"/>
</dbReference>
<evidence type="ECO:0000256" key="10">
    <source>
        <dbReference type="RuleBase" id="RU362123"/>
    </source>
</evidence>
<dbReference type="PRINTS" id="PR01374">
    <property type="entry name" value="TONBPROTEIN"/>
</dbReference>
<comment type="subcellular location">
    <subcellularLocation>
        <location evidence="1 10">Cell inner membrane</location>
        <topology evidence="1 10">Single-pass membrane protein</topology>
        <orientation evidence="1 10">Periplasmic side</orientation>
    </subcellularLocation>
</comment>
<feature type="region of interest" description="Disordered" evidence="11">
    <location>
        <begin position="119"/>
        <end position="201"/>
    </location>
</feature>
<evidence type="ECO:0000256" key="11">
    <source>
        <dbReference type="SAM" id="MobiDB-lite"/>
    </source>
</evidence>
<evidence type="ECO:0000256" key="3">
    <source>
        <dbReference type="ARBA" id="ARBA00022448"/>
    </source>
</evidence>
<sequence>MEKSHPMEATAKLALCFITRQKWSRKRSLYSVNEHFEAIFNAVRERKVSFAYSSMAGSIFHMRANRKTLSSLPIGFFVSGFLHLMVVAILVVSLSNPAADTQGEEEAPIGLNLAMFTEPREPESVPQEASEPPPREETPPEAEPAPVEKPKPPPQPKPKPKPKPRPKPKPEPRPIPKKASPEPQKSMPGKEALPARRPVPPTAVPALSAVVAREEQRYLAALRTRIERKKRYPRASRRRGEEGRVIVGFVIRKNGALVDLRVIRSSGISRLDEAALDTLRRISPFAPIPASIGREQWALSVPISYSLRN</sequence>
<dbReference type="GO" id="GO:0098797">
    <property type="term" value="C:plasma membrane protein complex"/>
    <property type="evidence" value="ECO:0007669"/>
    <property type="project" value="TreeGrafter"/>
</dbReference>
<keyword evidence="9 10" id="KW-0472">Membrane</keyword>
<dbReference type="AlphaFoldDB" id="A0A450TEA1"/>
<dbReference type="Gene3D" id="3.30.1150.10">
    <property type="match status" value="1"/>
</dbReference>
<name>A0A450TEA1_9GAMM</name>
<dbReference type="InterPro" id="IPR037682">
    <property type="entry name" value="TonB_C"/>
</dbReference>
<keyword evidence="7 10" id="KW-0653">Protein transport</keyword>
<dbReference type="EMBL" id="CAADEY010000129">
    <property type="protein sequence ID" value="VFJ65342.1"/>
    <property type="molecule type" value="Genomic_DNA"/>
</dbReference>
<dbReference type="SUPFAM" id="SSF74653">
    <property type="entry name" value="TolA/TonB C-terminal domain"/>
    <property type="match status" value="1"/>
</dbReference>
<dbReference type="InterPro" id="IPR051045">
    <property type="entry name" value="TonB-dependent_transducer"/>
</dbReference>
<organism evidence="13">
    <name type="scientific">Candidatus Kentrum sp. DK</name>
    <dbReference type="NCBI Taxonomy" id="2126562"/>
    <lineage>
        <taxon>Bacteria</taxon>
        <taxon>Pseudomonadati</taxon>
        <taxon>Pseudomonadota</taxon>
        <taxon>Gammaproteobacteria</taxon>
        <taxon>Candidatus Kentrum</taxon>
    </lineage>
</organism>
<evidence type="ECO:0000313" key="13">
    <source>
        <dbReference type="EMBL" id="VFJ65342.1"/>
    </source>
</evidence>
<keyword evidence="6 10" id="KW-0812">Transmembrane</keyword>
<evidence type="ECO:0000256" key="1">
    <source>
        <dbReference type="ARBA" id="ARBA00004383"/>
    </source>
</evidence>
<dbReference type="GO" id="GO:0055085">
    <property type="term" value="P:transmembrane transport"/>
    <property type="evidence" value="ECO:0007669"/>
    <property type="project" value="InterPro"/>
</dbReference>
<evidence type="ECO:0000259" key="12">
    <source>
        <dbReference type="PROSITE" id="PS52015"/>
    </source>
</evidence>
<evidence type="ECO:0000256" key="8">
    <source>
        <dbReference type="ARBA" id="ARBA00022989"/>
    </source>
</evidence>
<protein>
    <recommendedName>
        <fullName evidence="10">Protein TonB</fullName>
    </recommendedName>
</protein>
<keyword evidence="5 10" id="KW-0997">Cell inner membrane</keyword>
<feature type="compositionally biased region" description="Basic residues" evidence="11">
    <location>
        <begin position="158"/>
        <end position="167"/>
    </location>
</feature>
<proteinExistence type="inferred from homology"/>
<dbReference type="Pfam" id="PF03544">
    <property type="entry name" value="TonB_C"/>
    <property type="match status" value="1"/>
</dbReference>
<comment type="function">
    <text evidence="10">Interacts with outer membrane receptor proteins that carry out high-affinity binding and energy dependent uptake into the periplasmic space of specific substrates. It could act to transduce energy from the cytoplasmic membrane to specific energy-requiring processes in the outer membrane, resulting in the release into the periplasm of ligands bound by these outer membrane proteins.</text>
</comment>
<keyword evidence="8 10" id="KW-1133">Transmembrane helix</keyword>